<accession>A0A8R1DUQ9</accession>
<dbReference type="OMA" id="IAHISCE"/>
<proteinExistence type="predicted"/>
<reference evidence="2" key="2">
    <citation type="submission" date="2022-06" db="UniProtKB">
        <authorList>
            <consortium name="EnsemblMetazoa"/>
        </authorList>
    </citation>
    <scope>IDENTIFICATION</scope>
    <source>
        <strain evidence="2">DF5081</strain>
    </source>
</reference>
<keyword evidence="1" id="KW-0732">Signal</keyword>
<feature type="chain" id="PRO_5035758825" evidence="1">
    <location>
        <begin position="22"/>
        <end position="113"/>
    </location>
</feature>
<name>A0A8R1DUQ9_CAEJA</name>
<dbReference type="Proteomes" id="UP000005237">
    <property type="component" value="Unassembled WGS sequence"/>
</dbReference>
<keyword evidence="3" id="KW-1185">Reference proteome</keyword>
<evidence type="ECO:0000313" key="3">
    <source>
        <dbReference type="Proteomes" id="UP000005237"/>
    </source>
</evidence>
<reference evidence="3" key="1">
    <citation type="submission" date="2010-08" db="EMBL/GenBank/DDBJ databases">
        <authorList>
            <consortium name="Caenorhabditis japonica Sequencing Consortium"/>
            <person name="Wilson R.K."/>
        </authorList>
    </citation>
    <scope>NUCLEOTIDE SEQUENCE [LARGE SCALE GENOMIC DNA]</scope>
    <source>
        <strain evidence="3">DF5081</strain>
    </source>
</reference>
<protein>
    <submittedName>
        <fullName evidence="2">Uncharacterized protein</fullName>
    </submittedName>
</protein>
<dbReference type="EnsemblMetazoa" id="CJA13103.1">
    <property type="protein sequence ID" value="CJA13103.1"/>
    <property type="gene ID" value="WBGene00132307"/>
</dbReference>
<dbReference type="AlphaFoldDB" id="A0A8R1DUQ9"/>
<feature type="signal peptide" evidence="1">
    <location>
        <begin position="1"/>
        <end position="21"/>
    </location>
</feature>
<sequence>MAARKFINFLIFAAILGVCRAKFCKDIITIRDNKQDVVPAIVYLEDSKSKKAEIFCEGQTSDDVVELVTNSRSLGVLDSDQHRTAICRLGRWYALDKYNELAVVKIVGCLVHQ</sequence>
<organism evidence="2 3">
    <name type="scientific">Caenorhabditis japonica</name>
    <dbReference type="NCBI Taxonomy" id="281687"/>
    <lineage>
        <taxon>Eukaryota</taxon>
        <taxon>Metazoa</taxon>
        <taxon>Ecdysozoa</taxon>
        <taxon>Nematoda</taxon>
        <taxon>Chromadorea</taxon>
        <taxon>Rhabditida</taxon>
        <taxon>Rhabditina</taxon>
        <taxon>Rhabditomorpha</taxon>
        <taxon>Rhabditoidea</taxon>
        <taxon>Rhabditidae</taxon>
        <taxon>Peloderinae</taxon>
        <taxon>Caenorhabditis</taxon>
    </lineage>
</organism>
<evidence type="ECO:0000313" key="2">
    <source>
        <dbReference type="EnsemblMetazoa" id="CJA13103.1"/>
    </source>
</evidence>
<evidence type="ECO:0000256" key="1">
    <source>
        <dbReference type="SAM" id="SignalP"/>
    </source>
</evidence>